<comment type="caution">
    <text evidence="1">The sequence shown here is derived from an EMBL/GenBank/DDBJ whole genome shotgun (WGS) entry which is preliminary data.</text>
</comment>
<accession>A0A839SQ09</accession>
<name>A0A839SQ09_9PROT</name>
<sequence length="347" mass="37459">MPLFESPRLTRAADALVQAQFAVQPGESVLVTVDSHTDSALMEAVASAVVRAGGKLHVALIPPLPFQGGLSDPYVADSVKAAAIASDVWLDFCFPYHAGSGAHSAAMDAKRCRYGLLAIPNADSLERLYGCVDFESMMEFNVALAELFAEAAGETARFTCPAGTDVSFTLDKLKTVRQKVSNKAGMHTVPGTQSAYPIKESVKGRIVIQALFDEYYRCLRKPITIEADGKIQSISGGATEDMPSFDRALRRASADGDYGYFIHFTLGFHPGTMLTGQCFIEDIRLPGSNAIGMGLPWWEEGGGENHPDGIVLDQSFWLGDVQLAKDGAIVGPAKLKKLHDRMSRRLD</sequence>
<evidence type="ECO:0008006" key="3">
    <source>
        <dbReference type="Google" id="ProtNLM"/>
    </source>
</evidence>
<dbReference type="InterPro" id="IPR058739">
    <property type="entry name" value="NicX"/>
</dbReference>
<protein>
    <recommendedName>
        <fullName evidence="3">Leucyl aminopeptidase (Aminopeptidase T)</fullName>
    </recommendedName>
</protein>
<gene>
    <name evidence="1" type="ORF">FHR98_000573</name>
</gene>
<keyword evidence="2" id="KW-1185">Reference proteome</keyword>
<organism evidence="1 2">
    <name type="scientific">Limibacillus halophilus</name>
    <dbReference type="NCBI Taxonomy" id="1579333"/>
    <lineage>
        <taxon>Bacteria</taxon>
        <taxon>Pseudomonadati</taxon>
        <taxon>Pseudomonadota</taxon>
        <taxon>Alphaproteobacteria</taxon>
        <taxon>Rhodospirillales</taxon>
        <taxon>Rhodovibrionaceae</taxon>
        <taxon>Limibacillus</taxon>
    </lineage>
</organism>
<dbReference type="RefSeq" id="WP_183415102.1">
    <property type="nucleotide sequence ID" value="NZ_JACHXA010000001.1"/>
</dbReference>
<dbReference type="AlphaFoldDB" id="A0A839SQ09"/>
<dbReference type="Pfam" id="PF26233">
    <property type="entry name" value="NicX"/>
    <property type="match status" value="1"/>
</dbReference>
<dbReference type="EMBL" id="JACHXA010000001">
    <property type="protein sequence ID" value="MBB3064308.1"/>
    <property type="molecule type" value="Genomic_DNA"/>
</dbReference>
<evidence type="ECO:0000313" key="1">
    <source>
        <dbReference type="EMBL" id="MBB3064308.1"/>
    </source>
</evidence>
<proteinExistence type="predicted"/>
<reference evidence="1 2" key="1">
    <citation type="submission" date="2020-08" db="EMBL/GenBank/DDBJ databases">
        <title>Genomic Encyclopedia of Type Strains, Phase III (KMG-III): the genomes of soil and plant-associated and newly described type strains.</title>
        <authorList>
            <person name="Whitman W."/>
        </authorList>
    </citation>
    <scope>NUCLEOTIDE SEQUENCE [LARGE SCALE GENOMIC DNA]</scope>
    <source>
        <strain evidence="1 2">CECT 8803</strain>
    </source>
</reference>
<evidence type="ECO:0000313" key="2">
    <source>
        <dbReference type="Proteomes" id="UP000581135"/>
    </source>
</evidence>
<dbReference type="Proteomes" id="UP000581135">
    <property type="component" value="Unassembled WGS sequence"/>
</dbReference>